<dbReference type="InterPro" id="IPR029063">
    <property type="entry name" value="SAM-dependent_MTases_sf"/>
</dbReference>
<feature type="binding site" evidence="6">
    <location>
        <begin position="126"/>
        <end position="127"/>
    </location>
    <ligand>
        <name>S-adenosyl-L-methionine</name>
        <dbReference type="ChEBI" id="CHEBI:59789"/>
    </ligand>
</feature>
<dbReference type="Proteomes" id="UP000243180">
    <property type="component" value="Chromosome"/>
</dbReference>
<keyword evidence="1 6" id="KW-0963">Cytoplasm</keyword>
<evidence type="ECO:0000256" key="2">
    <source>
        <dbReference type="ARBA" id="ARBA00022552"/>
    </source>
</evidence>
<evidence type="ECO:0000313" key="8">
    <source>
        <dbReference type="Proteomes" id="UP000243180"/>
    </source>
</evidence>
<dbReference type="PANTHER" id="PTHR31760">
    <property type="entry name" value="S-ADENOSYL-L-METHIONINE-DEPENDENT METHYLTRANSFERASES SUPERFAMILY PROTEIN"/>
    <property type="match status" value="1"/>
</dbReference>
<evidence type="ECO:0000256" key="1">
    <source>
        <dbReference type="ARBA" id="ARBA00022490"/>
    </source>
</evidence>
<dbReference type="OrthoDB" id="9808773at2"/>
<dbReference type="InParanoid" id="A0A1B4XJT7"/>
<keyword evidence="8" id="KW-1185">Reference proteome</keyword>
<dbReference type="EC" id="2.1.1.170" evidence="6"/>
<dbReference type="InterPro" id="IPR003682">
    <property type="entry name" value="rRNA_ssu_MeTfrase_G"/>
</dbReference>
<comment type="similarity">
    <text evidence="6">Belongs to the methyltransferase superfamily. RNA methyltransferase RsmG family.</text>
</comment>
<feature type="binding site" evidence="6">
    <location>
        <position position="80"/>
    </location>
    <ligand>
        <name>S-adenosyl-L-methionine</name>
        <dbReference type="ChEBI" id="CHEBI:59789"/>
    </ligand>
</feature>
<feature type="binding site" evidence="6">
    <location>
        <position position="141"/>
    </location>
    <ligand>
        <name>S-adenosyl-L-methionine</name>
        <dbReference type="ChEBI" id="CHEBI:59789"/>
    </ligand>
</feature>
<protein>
    <recommendedName>
        <fullName evidence="6">Ribosomal RNA small subunit methyltransferase G</fullName>
        <ecNumber evidence="6">2.1.1.170</ecNumber>
    </recommendedName>
    <alternativeName>
        <fullName evidence="6">16S rRNA 7-methylguanosine methyltransferase</fullName>
        <shortName evidence="6">16S rRNA m7G methyltransferase</shortName>
    </alternativeName>
</protein>
<evidence type="ECO:0000256" key="5">
    <source>
        <dbReference type="ARBA" id="ARBA00022691"/>
    </source>
</evidence>
<dbReference type="FunCoup" id="A0A1B4XJT7">
    <property type="interactions" value="490"/>
</dbReference>
<comment type="catalytic activity">
    <reaction evidence="6">
        <text>guanosine(527) in 16S rRNA + S-adenosyl-L-methionine = N(7)-methylguanosine(527) in 16S rRNA + S-adenosyl-L-homocysteine</text>
        <dbReference type="Rhea" id="RHEA:42732"/>
        <dbReference type="Rhea" id="RHEA-COMP:10209"/>
        <dbReference type="Rhea" id="RHEA-COMP:10210"/>
        <dbReference type="ChEBI" id="CHEBI:57856"/>
        <dbReference type="ChEBI" id="CHEBI:59789"/>
        <dbReference type="ChEBI" id="CHEBI:74269"/>
        <dbReference type="ChEBI" id="CHEBI:74480"/>
        <dbReference type="EC" id="2.1.1.170"/>
    </reaction>
</comment>
<evidence type="ECO:0000256" key="3">
    <source>
        <dbReference type="ARBA" id="ARBA00022603"/>
    </source>
</evidence>
<keyword evidence="3 6" id="KW-0489">Methyltransferase</keyword>
<accession>A0A1B4XJT7</accession>
<comment type="subcellular location">
    <subcellularLocation>
        <location evidence="6">Cytoplasm</location>
    </subcellularLocation>
</comment>
<comment type="caution">
    <text evidence="6">Lacks conserved residue(s) required for the propagation of feature annotation.</text>
</comment>
<evidence type="ECO:0000256" key="4">
    <source>
        <dbReference type="ARBA" id="ARBA00022679"/>
    </source>
</evidence>
<organism evidence="7 8">
    <name type="scientific">Sulfuricaulis limicola</name>
    <dbReference type="NCBI Taxonomy" id="1620215"/>
    <lineage>
        <taxon>Bacteria</taxon>
        <taxon>Pseudomonadati</taxon>
        <taxon>Pseudomonadota</taxon>
        <taxon>Gammaproteobacteria</taxon>
        <taxon>Acidiferrobacterales</taxon>
        <taxon>Acidiferrobacteraceae</taxon>
        <taxon>Sulfuricaulis</taxon>
    </lineage>
</organism>
<dbReference type="NCBIfam" id="TIGR00138">
    <property type="entry name" value="rsmG_gidB"/>
    <property type="match status" value="1"/>
</dbReference>
<dbReference type="Pfam" id="PF02527">
    <property type="entry name" value="GidB"/>
    <property type="match status" value="1"/>
</dbReference>
<keyword evidence="4 6" id="KW-0808">Transferase</keyword>
<proteinExistence type="inferred from homology"/>
<dbReference type="RefSeq" id="WP_096361759.1">
    <property type="nucleotide sequence ID" value="NZ_AP014879.1"/>
</dbReference>
<sequence length="207" mass="22747">MKLEKRLQQGLHEMGVALPPPAVEKLLNFLQLLEKWNQTYNLTAVRDPEQMVPRHLLDSLSVLPYLHGPRVLDIGTGAGLPGIPLALARPDLQFTLLDSNAKKTRFATQALHELGLKNAAVVQERVEKFHPAEKFDTLIARAFASIPDMLAASRHLCAPGGRFLVMKGVFPQEELAAVTDGYRAEVKALTIPGLDAARHMVILAPVN</sequence>
<dbReference type="CDD" id="cd02440">
    <property type="entry name" value="AdoMet_MTases"/>
    <property type="match status" value="1"/>
</dbReference>
<comment type="function">
    <text evidence="6">Specifically methylates the N7 position of guanine in position 527 of 16S rRNA.</text>
</comment>
<dbReference type="GO" id="GO:0070043">
    <property type="term" value="F:rRNA (guanine-N7-)-methyltransferase activity"/>
    <property type="evidence" value="ECO:0007669"/>
    <property type="project" value="UniProtKB-UniRule"/>
</dbReference>
<keyword evidence="2 6" id="KW-0698">rRNA processing</keyword>
<dbReference type="AlphaFoldDB" id="A0A1B4XJT7"/>
<dbReference type="EMBL" id="AP014879">
    <property type="protein sequence ID" value="BAV35077.1"/>
    <property type="molecule type" value="Genomic_DNA"/>
</dbReference>
<gene>
    <name evidence="6" type="primary">rsmG</name>
    <name evidence="7" type="ORF">SCL_2800</name>
</gene>
<dbReference type="PIRSF" id="PIRSF003078">
    <property type="entry name" value="GidB"/>
    <property type="match status" value="1"/>
</dbReference>
<dbReference type="SUPFAM" id="SSF53335">
    <property type="entry name" value="S-adenosyl-L-methionine-dependent methyltransferases"/>
    <property type="match status" value="1"/>
</dbReference>
<dbReference type="HAMAP" id="MF_00074">
    <property type="entry name" value="16SrRNA_methyltr_G"/>
    <property type="match status" value="1"/>
</dbReference>
<dbReference type="GO" id="GO:0005829">
    <property type="term" value="C:cytosol"/>
    <property type="evidence" value="ECO:0007669"/>
    <property type="project" value="TreeGrafter"/>
</dbReference>
<reference evidence="7 8" key="1">
    <citation type="submission" date="2015-05" db="EMBL/GenBank/DDBJ databases">
        <title>Complete genome sequence of a sulfur-oxidizing gammaproteobacterium strain HA5.</title>
        <authorList>
            <person name="Miura A."/>
            <person name="Kojima H."/>
            <person name="Fukui M."/>
        </authorList>
    </citation>
    <scope>NUCLEOTIDE SEQUENCE [LARGE SCALE GENOMIC DNA]</scope>
    <source>
        <strain evidence="7 8">HA5</strain>
    </source>
</reference>
<dbReference type="PANTHER" id="PTHR31760:SF0">
    <property type="entry name" value="S-ADENOSYL-L-METHIONINE-DEPENDENT METHYLTRANSFERASES SUPERFAMILY PROTEIN"/>
    <property type="match status" value="1"/>
</dbReference>
<evidence type="ECO:0000256" key="6">
    <source>
        <dbReference type="HAMAP-Rule" id="MF_00074"/>
    </source>
</evidence>
<dbReference type="KEGG" id="slim:SCL_2800"/>
<feature type="binding site" evidence="6">
    <location>
        <position position="75"/>
    </location>
    <ligand>
        <name>S-adenosyl-L-methionine</name>
        <dbReference type="ChEBI" id="CHEBI:59789"/>
    </ligand>
</feature>
<name>A0A1B4XJT7_9GAMM</name>
<evidence type="ECO:0000313" key="7">
    <source>
        <dbReference type="EMBL" id="BAV35077.1"/>
    </source>
</evidence>
<keyword evidence="5 6" id="KW-0949">S-adenosyl-L-methionine</keyword>
<dbReference type="Gene3D" id="3.40.50.150">
    <property type="entry name" value="Vaccinia Virus protein VP39"/>
    <property type="match status" value="1"/>
</dbReference>